<dbReference type="InterPro" id="IPR050953">
    <property type="entry name" value="N4_N6_ade-DNA_methylase"/>
</dbReference>
<dbReference type="SUPFAM" id="SSF53335">
    <property type="entry name" value="S-adenosyl-L-methionine-dependent methyltransferases"/>
    <property type="match status" value="1"/>
</dbReference>
<gene>
    <name evidence="7" type="ORF">RZO27_03925</name>
</gene>
<keyword evidence="3" id="KW-0808">Transferase</keyword>
<reference evidence="7 8" key="1">
    <citation type="submission" date="2023-10" db="EMBL/GenBank/DDBJ databases">
        <title>Production of high quality cheese from raw caw milk (raw cheese).</title>
        <authorList>
            <person name="Samouris G."/>
        </authorList>
    </citation>
    <scope>NUCLEOTIDE SEQUENCE [LARGE SCALE GENOMIC DNA]</scope>
    <source>
        <strain evidence="7 8">MRS-5</strain>
    </source>
</reference>
<dbReference type="PRINTS" id="PR00507">
    <property type="entry name" value="N12N6MTFRASE"/>
</dbReference>
<dbReference type="PROSITE" id="PS00092">
    <property type="entry name" value="N6_MTASE"/>
    <property type="match status" value="1"/>
</dbReference>
<feature type="domain" description="Type II methyltransferase M.TaqI-like" evidence="6">
    <location>
        <begin position="99"/>
        <end position="227"/>
    </location>
</feature>
<evidence type="ECO:0000313" key="8">
    <source>
        <dbReference type="Proteomes" id="UP001186159"/>
    </source>
</evidence>
<dbReference type="Gene3D" id="3.40.50.150">
    <property type="entry name" value="Vaccinia Virus protein VP39"/>
    <property type="match status" value="1"/>
</dbReference>
<evidence type="ECO:0000256" key="3">
    <source>
        <dbReference type="ARBA" id="ARBA00022679"/>
    </source>
</evidence>
<evidence type="ECO:0000256" key="2">
    <source>
        <dbReference type="ARBA" id="ARBA00022603"/>
    </source>
</evidence>
<sequence length="494" mass="56898">MLEQIVKSTFKYIAEKSKLERKKIGQFFTSKETARYMARLFDITDFENKSSISILDPGAGSGILTAALIERLESECITKRVYITCYENNTDIISLLIKNLEFIKDNSKLEIDYTICRENYLISQGESFETGTPTREFDLIIGNPPYLKITKNSPEALSMPSVCYGAPNLYFLFASMSLFNLKTNGQMVYIIPRSWTSGAYFRKFRDYFLSNGKLRNIHLFISRDKLFDNETVLQETIIVKVEKTNIDYPFISMTTSRDGTEFNYVQKLEVPYETAVSGAEKYVYLVTNNEELEVLNKIDKFNHTLIDLNLKMKTGITVDFRNREFLREKPGDNIVPLFYSQHIKGGVVEFPIGKDNEYIMNAKPGLVQENKNYLFVKRFTSKEEKRRLQCGIYLAENLTNYSHISTQNKINFIDSVNNMTVDEFLVLGLYVIFNSTIYDNYYRILNGSTQVNSTEINNIPVPQINILRELGEKLKLSNVFSVEMCDSILGGVIK</sequence>
<evidence type="ECO:0000256" key="1">
    <source>
        <dbReference type="ARBA" id="ARBA00011900"/>
    </source>
</evidence>
<dbReference type="InterPro" id="IPR002052">
    <property type="entry name" value="DNA_methylase_N6_adenine_CS"/>
</dbReference>
<evidence type="ECO:0000256" key="4">
    <source>
        <dbReference type="ARBA" id="ARBA00022691"/>
    </source>
</evidence>
<dbReference type="PANTHER" id="PTHR33841:SF1">
    <property type="entry name" value="DNA METHYLTRANSFERASE A"/>
    <property type="match status" value="1"/>
</dbReference>
<keyword evidence="4" id="KW-0949">S-adenosyl-L-methionine</keyword>
<organism evidence="7 8">
    <name type="scientific">Lactococcus lactis</name>
    <dbReference type="NCBI Taxonomy" id="1358"/>
    <lineage>
        <taxon>Bacteria</taxon>
        <taxon>Bacillati</taxon>
        <taxon>Bacillota</taxon>
        <taxon>Bacilli</taxon>
        <taxon>Lactobacillales</taxon>
        <taxon>Streptococcaceae</taxon>
        <taxon>Lactococcus</taxon>
    </lineage>
</organism>
<comment type="catalytic activity">
    <reaction evidence="5">
        <text>a 2'-deoxyadenosine in DNA + S-adenosyl-L-methionine = an N(6)-methyl-2'-deoxyadenosine in DNA + S-adenosyl-L-homocysteine + H(+)</text>
        <dbReference type="Rhea" id="RHEA:15197"/>
        <dbReference type="Rhea" id="RHEA-COMP:12418"/>
        <dbReference type="Rhea" id="RHEA-COMP:12419"/>
        <dbReference type="ChEBI" id="CHEBI:15378"/>
        <dbReference type="ChEBI" id="CHEBI:57856"/>
        <dbReference type="ChEBI" id="CHEBI:59789"/>
        <dbReference type="ChEBI" id="CHEBI:90615"/>
        <dbReference type="ChEBI" id="CHEBI:90616"/>
        <dbReference type="EC" id="2.1.1.72"/>
    </reaction>
</comment>
<protein>
    <recommendedName>
        <fullName evidence="1">site-specific DNA-methyltransferase (adenine-specific)</fullName>
        <ecNumber evidence="1">2.1.1.72</ecNumber>
    </recommendedName>
</protein>
<dbReference type="AlphaFoldDB" id="A0ABD5GMP8"/>
<dbReference type="EC" id="2.1.1.72" evidence="1"/>
<dbReference type="Pfam" id="PF07669">
    <property type="entry name" value="Eco57I"/>
    <property type="match status" value="1"/>
</dbReference>
<dbReference type="EMBL" id="JAWHVN010000024">
    <property type="protein sequence ID" value="MDV2618280.1"/>
    <property type="molecule type" value="Genomic_DNA"/>
</dbReference>
<dbReference type="PANTHER" id="PTHR33841">
    <property type="entry name" value="DNA METHYLTRANSFERASE YEEA-RELATED"/>
    <property type="match status" value="1"/>
</dbReference>
<dbReference type="RefSeq" id="WP_317070688.1">
    <property type="nucleotide sequence ID" value="NZ_JAWHVN010000024.1"/>
</dbReference>
<dbReference type="InterPro" id="IPR011639">
    <property type="entry name" value="MethylTrfase_TaqI-like_dom"/>
</dbReference>
<dbReference type="GO" id="GO:0032259">
    <property type="term" value="P:methylation"/>
    <property type="evidence" value="ECO:0007669"/>
    <property type="project" value="UniProtKB-KW"/>
</dbReference>
<dbReference type="GO" id="GO:0009007">
    <property type="term" value="F:site-specific DNA-methyltransferase (adenine-specific) activity"/>
    <property type="evidence" value="ECO:0007669"/>
    <property type="project" value="UniProtKB-EC"/>
</dbReference>
<name>A0ABD5GMP8_9LACT</name>
<accession>A0ABD5GMP8</accession>
<dbReference type="Proteomes" id="UP001186159">
    <property type="component" value="Unassembled WGS sequence"/>
</dbReference>
<comment type="caution">
    <text evidence="7">The sequence shown here is derived from an EMBL/GenBank/DDBJ whole genome shotgun (WGS) entry which is preliminary data.</text>
</comment>
<keyword evidence="2 7" id="KW-0489">Methyltransferase</keyword>
<evidence type="ECO:0000256" key="5">
    <source>
        <dbReference type="ARBA" id="ARBA00047942"/>
    </source>
</evidence>
<proteinExistence type="predicted"/>
<evidence type="ECO:0000259" key="6">
    <source>
        <dbReference type="Pfam" id="PF07669"/>
    </source>
</evidence>
<evidence type="ECO:0000313" key="7">
    <source>
        <dbReference type="EMBL" id="MDV2618280.1"/>
    </source>
</evidence>
<dbReference type="InterPro" id="IPR029063">
    <property type="entry name" value="SAM-dependent_MTases_sf"/>
</dbReference>